<dbReference type="HOGENOM" id="CLU_008020_2_0_9"/>
<dbReference type="InterPro" id="IPR008928">
    <property type="entry name" value="6-hairpin_glycosidase_sf"/>
</dbReference>
<dbReference type="Pfam" id="PF16335">
    <property type="entry name" value="GtaA_6_Hairpin"/>
    <property type="match status" value="1"/>
</dbReference>
<evidence type="ECO:0000259" key="2">
    <source>
        <dbReference type="Pfam" id="PF16335"/>
    </source>
</evidence>
<dbReference type="Pfam" id="PF17168">
    <property type="entry name" value="DUF5127"/>
    <property type="match status" value="1"/>
</dbReference>
<dbReference type="InterPro" id="IPR032514">
    <property type="entry name" value="GtaA_central"/>
</dbReference>
<dbReference type="EMBL" id="JMQA01000018">
    <property type="protein sequence ID" value="KFN10441.1"/>
    <property type="molecule type" value="Genomic_DNA"/>
</dbReference>
<evidence type="ECO:0000259" key="3">
    <source>
        <dbReference type="Pfam" id="PF17168"/>
    </source>
</evidence>
<feature type="domain" description="Glutaminase A N-terminal" evidence="3">
    <location>
        <begin position="85"/>
        <end position="320"/>
    </location>
</feature>
<dbReference type="AlphaFoldDB" id="A0A091A2A9"/>
<feature type="domain" description="Glutaminase A central" evidence="2">
    <location>
        <begin position="326"/>
        <end position="679"/>
    </location>
</feature>
<protein>
    <recommendedName>
        <fullName evidence="6">DUF4965 domain-containing protein</fullName>
    </recommendedName>
</protein>
<proteinExistence type="predicted"/>
<keyword evidence="5" id="KW-1185">Reference proteome</keyword>
<dbReference type="PANTHER" id="PTHR31987">
    <property type="entry name" value="GLUTAMINASE A-RELATED"/>
    <property type="match status" value="1"/>
</dbReference>
<evidence type="ECO:0008006" key="6">
    <source>
        <dbReference type="Google" id="ProtNLM"/>
    </source>
</evidence>
<evidence type="ECO:0000259" key="1">
    <source>
        <dbReference type="Pfam" id="PF16334"/>
    </source>
</evidence>
<dbReference type="InterPro" id="IPR052743">
    <property type="entry name" value="Glutaminase_GtaA"/>
</dbReference>
<evidence type="ECO:0000313" key="5">
    <source>
        <dbReference type="Proteomes" id="UP000029278"/>
    </source>
</evidence>
<dbReference type="RefSeq" id="WP_082207676.1">
    <property type="nucleotide sequence ID" value="NZ_JAKOBR010000128.1"/>
</dbReference>
<sequence length="694" mass="78155">MNNVLRPPAVPLVTIDPYFSVWSMADRLTDDFTRHWTGKRNALTGIIRIDGVPWRFAGLLEPNAENYYTEPEAIPQTGLEVTPLSSIYRFEAAGVRLEVKFTSPLLLDDLELLSRPASYVHFRVCSVDGRPHSVRIYFDATGEWCVNTSDQSIVWRQEKTDGLTLLQAGHAEQNCLNASGDDRRIDWGYFYLAAREGADTRTFMDTAAVRKAFARTGEAELEPGGIGKNLSRMPQPQPVRDSQFVMACLWDCGEVAEAEKTNLIVLAYDDVYAIEYFGQKLEAYWKKDGQTAPAMLAEAYREYAEIMERCGSFDRQLRADATAAGGDKYADILALSYRQAIAAHKLVTGPEGELLFMSKECFSNGCIATVDVSYPSIPLFLLYRPELVRGMMRPIFRYAASEAWPFDFAPHDVGQYPLANGQVYGGNALDGQMPVEECGNMLIMAAAVSLADRNMEFVRKHRELLKGWADYLLEHGLDPENQLCTDDFAGHLARNANLSAKAVMGVAGYSLLLGLLDQPEEAERYKAAVKEMAVRWAELAEERSGGKNGDSGARSHTVLAFGQEGTWSLKYNLIWDFLFGTRLFDEEIVRREAAWYVSQGDRYGVPLDSREHYTKADWLVWAASLAENRDDFLRLIEPLWDFLNETRDRVPFSDWYDTRTARQMNFQHRSVVGGMFIKLLQEKGLGSAVSQVTQ</sequence>
<organism evidence="4 5">
    <name type="scientific">Paenibacillus macerans</name>
    <name type="common">Bacillus macerans</name>
    <dbReference type="NCBI Taxonomy" id="44252"/>
    <lineage>
        <taxon>Bacteria</taxon>
        <taxon>Bacillati</taxon>
        <taxon>Bacillota</taxon>
        <taxon>Bacilli</taxon>
        <taxon>Bacillales</taxon>
        <taxon>Paenibacillaceae</taxon>
        <taxon>Paenibacillus</taxon>
    </lineage>
</organism>
<evidence type="ECO:0000313" key="4">
    <source>
        <dbReference type="EMBL" id="KFN10441.1"/>
    </source>
</evidence>
<dbReference type="PATRIC" id="fig|44252.3.peg.1221"/>
<dbReference type="STRING" id="44252.DJ90_761"/>
<reference evidence="4 5" key="1">
    <citation type="submission" date="2014-04" db="EMBL/GenBank/DDBJ databases">
        <authorList>
            <person name="Bishop-Lilly K.A."/>
            <person name="Broomall S.M."/>
            <person name="Chain P.S."/>
            <person name="Chertkov O."/>
            <person name="Coyne S.R."/>
            <person name="Daligault H.E."/>
            <person name="Davenport K.W."/>
            <person name="Erkkila T."/>
            <person name="Frey K.G."/>
            <person name="Gibbons H.S."/>
            <person name="Gu W."/>
            <person name="Jaissle J."/>
            <person name="Johnson S.L."/>
            <person name="Koroleva G.I."/>
            <person name="Ladner J.T."/>
            <person name="Lo C.-C."/>
            <person name="Minogue T.D."/>
            <person name="Munk C."/>
            <person name="Palacios G.F."/>
            <person name="Redden C.L."/>
            <person name="Rosenzweig C.N."/>
            <person name="Scholz M.B."/>
            <person name="Teshima H."/>
            <person name="Xu Y."/>
        </authorList>
    </citation>
    <scope>NUCLEOTIDE SEQUENCE [LARGE SCALE GENOMIC DNA]</scope>
    <source>
        <strain evidence="4 5">8244</strain>
    </source>
</reference>
<dbReference type="GeneID" id="77011519"/>
<dbReference type="InterPro" id="IPR033433">
    <property type="entry name" value="GtaA_N"/>
</dbReference>
<name>A0A091A2A9_PAEMA</name>
<dbReference type="OrthoDB" id="175993at2"/>
<comment type="caution">
    <text evidence="4">The sequence shown here is derived from an EMBL/GenBank/DDBJ whole genome shotgun (WGS) entry which is preliminary data.</text>
</comment>
<dbReference type="InterPro" id="IPR032515">
    <property type="entry name" value="DUF4964"/>
</dbReference>
<accession>A0A091A2A9</accession>
<gene>
    <name evidence="4" type="ORF">DJ90_761</name>
</gene>
<dbReference type="GO" id="GO:0005975">
    <property type="term" value="P:carbohydrate metabolic process"/>
    <property type="evidence" value="ECO:0007669"/>
    <property type="project" value="InterPro"/>
</dbReference>
<dbReference type="Proteomes" id="UP000029278">
    <property type="component" value="Unassembled WGS sequence"/>
</dbReference>
<dbReference type="SUPFAM" id="SSF48208">
    <property type="entry name" value="Six-hairpin glycosidases"/>
    <property type="match status" value="1"/>
</dbReference>
<dbReference type="PANTHER" id="PTHR31987:SF1">
    <property type="entry name" value="GLUTAMINASE A"/>
    <property type="match status" value="1"/>
</dbReference>
<dbReference type="Pfam" id="PF16334">
    <property type="entry name" value="DUF4964"/>
    <property type="match status" value="1"/>
</dbReference>
<feature type="domain" description="DUF4964" evidence="1">
    <location>
        <begin position="3"/>
        <end position="59"/>
    </location>
</feature>